<dbReference type="PANTHER" id="PTHR42982">
    <property type="entry name" value="SEC-INDEPENDENT PROTEIN TRANSLOCASE PROTEIN TATA"/>
    <property type="match status" value="1"/>
</dbReference>
<comment type="similarity">
    <text evidence="9">Belongs to the TatA/E family.</text>
</comment>
<comment type="subcellular location">
    <subcellularLocation>
        <location evidence="1 9">Cell membrane</location>
        <topology evidence="1 9">Single-pass membrane protein</topology>
    </subcellularLocation>
</comment>
<name>A0A840URA6_9FIRM</name>
<dbReference type="AlphaFoldDB" id="A0A840URA6"/>
<evidence type="ECO:0000313" key="11">
    <source>
        <dbReference type="Proteomes" id="UP000559117"/>
    </source>
</evidence>
<proteinExistence type="inferred from homology"/>
<evidence type="ECO:0000256" key="7">
    <source>
        <dbReference type="ARBA" id="ARBA00023010"/>
    </source>
</evidence>
<comment type="function">
    <text evidence="9">Part of the twin-arginine translocation (Tat) system that transports large folded proteins containing a characteristic twin-arginine motif in their signal peptide across membranes. TatA could form the protein-conducting channel of the Tat system.</text>
</comment>
<evidence type="ECO:0000256" key="9">
    <source>
        <dbReference type="HAMAP-Rule" id="MF_00236"/>
    </source>
</evidence>
<dbReference type="Pfam" id="PF02416">
    <property type="entry name" value="TatA_B_E"/>
    <property type="match status" value="1"/>
</dbReference>
<dbReference type="NCBIfam" id="TIGR01411">
    <property type="entry name" value="tatAE"/>
    <property type="match status" value="1"/>
</dbReference>
<dbReference type="HAMAP" id="MF_00236">
    <property type="entry name" value="TatA_E"/>
    <property type="match status" value="1"/>
</dbReference>
<dbReference type="Proteomes" id="UP000559117">
    <property type="component" value="Unassembled WGS sequence"/>
</dbReference>
<dbReference type="NCBIfam" id="NF011430">
    <property type="entry name" value="PRK14861.1"/>
    <property type="match status" value="1"/>
</dbReference>
<comment type="subunit">
    <text evidence="9">Forms a complex with TatC.</text>
</comment>
<evidence type="ECO:0000256" key="8">
    <source>
        <dbReference type="ARBA" id="ARBA00023136"/>
    </source>
</evidence>
<keyword evidence="2 9" id="KW-0813">Transport</keyword>
<dbReference type="Gene3D" id="1.20.5.3310">
    <property type="match status" value="1"/>
</dbReference>
<evidence type="ECO:0000256" key="2">
    <source>
        <dbReference type="ARBA" id="ARBA00022448"/>
    </source>
</evidence>
<dbReference type="EMBL" id="JACHFH010000004">
    <property type="protein sequence ID" value="MBB5335364.1"/>
    <property type="molecule type" value="Genomic_DNA"/>
</dbReference>
<keyword evidence="4 9" id="KW-0812">Transmembrane</keyword>
<keyword evidence="5 9" id="KW-0653">Protein transport</keyword>
<evidence type="ECO:0000256" key="1">
    <source>
        <dbReference type="ARBA" id="ARBA00004162"/>
    </source>
</evidence>
<keyword evidence="11" id="KW-1185">Reference proteome</keyword>
<dbReference type="InterPro" id="IPR003369">
    <property type="entry name" value="TatA/B/E"/>
</dbReference>
<feature type="transmembrane region" description="Helical" evidence="9">
    <location>
        <begin position="6"/>
        <end position="25"/>
    </location>
</feature>
<dbReference type="PRINTS" id="PR01506">
    <property type="entry name" value="TATBPROTEIN"/>
</dbReference>
<evidence type="ECO:0000256" key="3">
    <source>
        <dbReference type="ARBA" id="ARBA00022475"/>
    </source>
</evidence>
<reference evidence="10 11" key="1">
    <citation type="submission" date="2020-08" db="EMBL/GenBank/DDBJ databases">
        <title>Genomic Encyclopedia of Type Strains, Phase IV (KMG-IV): sequencing the most valuable type-strain genomes for metagenomic binning, comparative biology and taxonomic classification.</title>
        <authorList>
            <person name="Goeker M."/>
        </authorList>
    </citation>
    <scope>NUCLEOTIDE SEQUENCE [LARGE SCALE GENOMIC DNA]</scope>
    <source>
        <strain evidence="10 11">DSM 24661</strain>
    </source>
</reference>
<comment type="caution">
    <text evidence="10">The sequence shown here is derived from an EMBL/GenBank/DDBJ whole genome shotgun (WGS) entry which is preliminary data.</text>
</comment>
<evidence type="ECO:0000313" key="10">
    <source>
        <dbReference type="EMBL" id="MBB5335364.1"/>
    </source>
</evidence>
<dbReference type="InterPro" id="IPR006312">
    <property type="entry name" value="TatA/E"/>
</dbReference>
<keyword evidence="7 9" id="KW-0811">Translocation</keyword>
<dbReference type="PANTHER" id="PTHR42982:SF1">
    <property type="entry name" value="SEC-INDEPENDENT PROTEIN TRANSLOCASE PROTEIN TATA"/>
    <property type="match status" value="1"/>
</dbReference>
<dbReference type="GO" id="GO:0008320">
    <property type="term" value="F:protein transmembrane transporter activity"/>
    <property type="evidence" value="ECO:0007669"/>
    <property type="project" value="UniProtKB-UniRule"/>
</dbReference>
<evidence type="ECO:0000256" key="4">
    <source>
        <dbReference type="ARBA" id="ARBA00022692"/>
    </source>
</evidence>
<dbReference type="GO" id="GO:0043953">
    <property type="term" value="P:protein transport by the Tat complex"/>
    <property type="evidence" value="ECO:0007669"/>
    <property type="project" value="UniProtKB-UniRule"/>
</dbReference>
<keyword evidence="8 9" id="KW-0472">Membrane</keyword>
<protein>
    <recommendedName>
        <fullName evidence="9">Sec-independent protein translocase protein TatA</fullName>
    </recommendedName>
</protein>
<organism evidence="10 11">
    <name type="scientific">Pectinatus brassicae</name>
    <dbReference type="NCBI Taxonomy" id="862415"/>
    <lineage>
        <taxon>Bacteria</taxon>
        <taxon>Bacillati</taxon>
        <taxon>Bacillota</taxon>
        <taxon>Negativicutes</taxon>
        <taxon>Selenomonadales</taxon>
        <taxon>Selenomonadaceae</taxon>
        <taxon>Pectinatus</taxon>
    </lineage>
</organism>
<evidence type="ECO:0000256" key="6">
    <source>
        <dbReference type="ARBA" id="ARBA00022989"/>
    </source>
</evidence>
<dbReference type="RefSeq" id="WP_183859277.1">
    <property type="nucleotide sequence ID" value="NZ_JACHFH010000004.1"/>
</dbReference>
<evidence type="ECO:0000256" key="5">
    <source>
        <dbReference type="ARBA" id="ARBA00022927"/>
    </source>
</evidence>
<keyword evidence="6 9" id="KW-1133">Transmembrane helix</keyword>
<dbReference type="GO" id="GO:0033281">
    <property type="term" value="C:TAT protein transport complex"/>
    <property type="evidence" value="ECO:0007669"/>
    <property type="project" value="UniProtKB-UniRule"/>
</dbReference>
<gene>
    <name evidence="9" type="primary">tatA</name>
    <name evidence="10" type="ORF">HNR32_000485</name>
</gene>
<keyword evidence="3 9" id="KW-1003">Cell membrane</keyword>
<sequence>MFDIGVPELLLILVIGLIFFGPGKLPELGRAIGKSINEFKKETNKEKDVTDENKSFAETTIIDVKEEKKK</sequence>
<accession>A0A840URA6</accession>